<comment type="similarity">
    <text evidence="3 18">In the N-terminal section; belongs to the N-acetylglucosamine-1-phosphate uridyltransferase family.</text>
</comment>
<feature type="active site" description="Proton acceptor" evidence="18">
    <location>
        <position position="345"/>
    </location>
</feature>
<sequence>MSTALIILAAGKGTRMESDLPKVLHKIAHAPMLWHAMRAGRSLEPDACVVVAGHQADMVQASALDYDPAAQVVIQSEQLGTAHAVAQAQPALQGFGGDAIVLYGDTPFISEDTLAAMLEARKQHDVVVLGFDAADPGRYGRLITNGDALERIVEFKDATDQERAVTLCNSGVVAAKAEILFDLIAAVGNDNASGEYYLTDIIEIARARGLSASVVRCDEAETLGVNSRAELAAAEALFQTRRRAEMLAEGVALQAPDTVYLAWDTYIGRDAEIEPNVIFGPGVTVESGARIRAFSHLEGAHVSRGAIVGPFARLRPGAELSEDVHVGNFVEVKNTVMHQGAKANHLTYLGDAEIGARSNIGAGTITCNYDGVFKHKTTIGQDAFIGSDSMLVAPVTIGDGAMTASGSTITSDVPAGALAVARARQEVKPGLATKLFNMLKAKKAKQIKEAE</sequence>
<feature type="binding site" evidence="18">
    <location>
        <position position="226"/>
    </location>
    <ligand>
        <name>UDP-N-acetyl-alpha-D-glucosamine</name>
        <dbReference type="ChEBI" id="CHEBI:57705"/>
    </ligand>
</feature>
<feature type="binding site" evidence="18">
    <location>
        <position position="362"/>
    </location>
    <ligand>
        <name>acetyl-CoA</name>
        <dbReference type="ChEBI" id="CHEBI:57288"/>
    </ligand>
</feature>
<comment type="similarity">
    <text evidence="2 18">In the C-terminal section; belongs to the transferase hexapeptide repeat family.</text>
</comment>
<keyword evidence="9 18" id="KW-0460">Magnesium</keyword>
<comment type="catalytic activity">
    <reaction evidence="15 18">
        <text>alpha-D-glucosamine 1-phosphate + acetyl-CoA = N-acetyl-alpha-D-glucosamine 1-phosphate + CoA + H(+)</text>
        <dbReference type="Rhea" id="RHEA:13725"/>
        <dbReference type="ChEBI" id="CHEBI:15378"/>
        <dbReference type="ChEBI" id="CHEBI:57287"/>
        <dbReference type="ChEBI" id="CHEBI:57288"/>
        <dbReference type="ChEBI" id="CHEBI:57776"/>
        <dbReference type="ChEBI" id="CHEBI:58516"/>
        <dbReference type="EC" id="2.3.1.157"/>
    </reaction>
</comment>
<dbReference type="InterPro" id="IPR011004">
    <property type="entry name" value="Trimer_LpxA-like_sf"/>
</dbReference>
<comment type="function">
    <text evidence="17 18">Catalyzes the last two sequential reactions in the de novo biosynthetic pathway for UDP-N-acetylglucosamine (UDP-GlcNAc). The C-terminal domain catalyzes the transfer of acetyl group from acetyl coenzyme A to glucosamine-1-phosphate (GlcN-1-P) to produce N-acetylglucosamine-1-phosphate (GlcNAc-1-P), which is converted into UDP-GlcNAc by the transfer of uridine 5-monophosphate (from uridine 5-triphosphate), a reaction catalyzed by the N-terminal domain.</text>
</comment>
<reference evidence="20 21" key="1">
    <citation type="submission" date="2023-05" db="EMBL/GenBank/DDBJ databases">
        <title>YMD87, complete Genome.</title>
        <authorList>
            <person name="Zhang J."/>
            <person name="Xu X."/>
        </authorList>
    </citation>
    <scope>NUCLEOTIDE SEQUENCE [LARGE SCALE GENOMIC DNA]</scope>
    <source>
        <strain evidence="20 21">YMD87</strain>
    </source>
</reference>
<comment type="cofactor">
    <cofactor evidence="18">
        <name>Mg(2+)</name>
        <dbReference type="ChEBI" id="CHEBI:18420"/>
    </cofactor>
    <text evidence="18">Binds 1 Mg(2+) ion per subunit.</text>
</comment>
<evidence type="ECO:0000256" key="4">
    <source>
        <dbReference type="ARBA" id="ARBA00022490"/>
    </source>
</evidence>
<evidence type="ECO:0000256" key="7">
    <source>
        <dbReference type="ARBA" id="ARBA00022723"/>
    </source>
</evidence>
<dbReference type="InterPro" id="IPR038009">
    <property type="entry name" value="GlmU_C_LbH"/>
</dbReference>
<dbReference type="EC" id="2.3.1.157" evidence="18"/>
<dbReference type="Gene3D" id="2.160.10.10">
    <property type="entry name" value="Hexapeptide repeat proteins"/>
    <property type="match status" value="1"/>
</dbReference>
<dbReference type="NCBIfam" id="NF010933">
    <property type="entry name" value="PRK14353.1"/>
    <property type="match status" value="1"/>
</dbReference>
<feature type="binding site" evidence="18">
    <location>
        <position position="75"/>
    </location>
    <ligand>
        <name>UDP-N-acetyl-alpha-D-glucosamine</name>
        <dbReference type="ChEBI" id="CHEBI:57705"/>
    </ligand>
</feature>
<keyword evidence="7 18" id="KW-0479">Metal-binding</keyword>
<feature type="binding site" evidence="18">
    <location>
        <begin position="80"/>
        <end position="81"/>
    </location>
    <ligand>
        <name>UDP-N-acetyl-alpha-D-glucosamine</name>
        <dbReference type="ChEBI" id="CHEBI:57705"/>
    </ligand>
</feature>
<feature type="binding site" evidence="18">
    <location>
        <position position="169"/>
    </location>
    <ligand>
        <name>UDP-N-acetyl-alpha-D-glucosamine</name>
        <dbReference type="ChEBI" id="CHEBI:57705"/>
    </ligand>
</feature>
<dbReference type="InterPro" id="IPR025877">
    <property type="entry name" value="MobA-like_NTP_Trfase"/>
</dbReference>
<dbReference type="EC" id="2.7.7.23" evidence="18"/>
<keyword evidence="13 18" id="KW-0012">Acyltransferase</keyword>
<feature type="binding site" evidence="18">
    <location>
        <position position="226"/>
    </location>
    <ligand>
        <name>Mg(2+)</name>
        <dbReference type="ChEBI" id="CHEBI:18420"/>
    </ligand>
</feature>
<feature type="binding site" evidence="18">
    <location>
        <position position="405"/>
    </location>
    <ligand>
        <name>acetyl-CoA</name>
        <dbReference type="ChEBI" id="CHEBI:57288"/>
    </ligand>
</feature>
<feature type="binding site" evidence="18">
    <location>
        <position position="387"/>
    </location>
    <ligand>
        <name>acetyl-CoA</name>
        <dbReference type="ChEBI" id="CHEBI:57288"/>
    </ligand>
</feature>
<feature type="binding site" evidence="18">
    <location>
        <begin position="103"/>
        <end position="105"/>
    </location>
    <ligand>
        <name>UDP-N-acetyl-alpha-D-glucosamine</name>
        <dbReference type="ChEBI" id="CHEBI:57705"/>
    </ligand>
</feature>
<evidence type="ECO:0000256" key="2">
    <source>
        <dbReference type="ARBA" id="ARBA00007707"/>
    </source>
</evidence>
<evidence type="ECO:0000256" key="14">
    <source>
        <dbReference type="ARBA" id="ARBA00023316"/>
    </source>
</evidence>
<comment type="catalytic activity">
    <reaction evidence="16 18">
        <text>N-acetyl-alpha-D-glucosamine 1-phosphate + UTP + H(+) = UDP-N-acetyl-alpha-D-glucosamine + diphosphate</text>
        <dbReference type="Rhea" id="RHEA:13509"/>
        <dbReference type="ChEBI" id="CHEBI:15378"/>
        <dbReference type="ChEBI" id="CHEBI:33019"/>
        <dbReference type="ChEBI" id="CHEBI:46398"/>
        <dbReference type="ChEBI" id="CHEBI:57705"/>
        <dbReference type="ChEBI" id="CHEBI:57776"/>
        <dbReference type="EC" id="2.7.7.23"/>
    </reaction>
</comment>
<comment type="pathway">
    <text evidence="18">Nucleotide-sugar biosynthesis; UDP-N-acetyl-alpha-D-glucosamine biosynthesis; UDP-N-acetyl-alpha-D-glucosamine from N-acetyl-alpha-D-glucosamine 1-phosphate: step 1/1.</text>
</comment>
<dbReference type="Pfam" id="PF12804">
    <property type="entry name" value="NTP_transf_3"/>
    <property type="match status" value="1"/>
</dbReference>
<keyword evidence="11 18" id="KW-0573">Peptidoglycan synthesis</keyword>
<feature type="binding site" evidence="18">
    <location>
        <position position="154"/>
    </location>
    <ligand>
        <name>UDP-N-acetyl-alpha-D-glucosamine</name>
        <dbReference type="ChEBI" id="CHEBI:57705"/>
    </ligand>
</feature>
<dbReference type="InterPro" id="IPR050065">
    <property type="entry name" value="GlmU-like"/>
</dbReference>
<evidence type="ECO:0000256" key="13">
    <source>
        <dbReference type="ARBA" id="ARBA00023315"/>
    </source>
</evidence>
<evidence type="ECO:0000259" key="19">
    <source>
        <dbReference type="Pfam" id="PF12804"/>
    </source>
</evidence>
<name>A0ABY8QD47_9RHOB</name>
<evidence type="ECO:0000256" key="11">
    <source>
        <dbReference type="ARBA" id="ARBA00022984"/>
    </source>
</evidence>
<feature type="binding site" evidence="18">
    <location>
        <position position="422"/>
    </location>
    <ligand>
        <name>acetyl-CoA</name>
        <dbReference type="ChEBI" id="CHEBI:57288"/>
    </ligand>
</feature>
<gene>
    <name evidence="18 20" type="primary">glmU</name>
    <name evidence="20" type="ORF">QF118_11355</name>
</gene>
<feature type="binding site" evidence="18">
    <location>
        <begin position="8"/>
        <end position="11"/>
    </location>
    <ligand>
        <name>UDP-N-acetyl-alpha-D-glucosamine</name>
        <dbReference type="ChEBI" id="CHEBI:57705"/>
    </ligand>
</feature>
<evidence type="ECO:0000256" key="6">
    <source>
        <dbReference type="ARBA" id="ARBA00022695"/>
    </source>
</evidence>
<feature type="region of interest" description="Linker" evidence="18">
    <location>
        <begin position="229"/>
        <end position="249"/>
    </location>
</feature>
<dbReference type="HAMAP" id="MF_01631">
    <property type="entry name" value="GlmU"/>
    <property type="match status" value="1"/>
</dbReference>
<evidence type="ECO:0000256" key="9">
    <source>
        <dbReference type="ARBA" id="ARBA00022842"/>
    </source>
</evidence>
<evidence type="ECO:0000256" key="10">
    <source>
        <dbReference type="ARBA" id="ARBA00022960"/>
    </source>
</evidence>
<keyword evidence="21" id="KW-1185">Reference proteome</keyword>
<feature type="binding site" evidence="18">
    <location>
        <position position="105"/>
    </location>
    <ligand>
        <name>Mg(2+)</name>
        <dbReference type="ChEBI" id="CHEBI:18420"/>
    </ligand>
</feature>
<evidence type="ECO:0000256" key="1">
    <source>
        <dbReference type="ARBA" id="ARBA00004496"/>
    </source>
</evidence>
<feature type="binding site" evidence="18">
    <location>
        <position position="359"/>
    </location>
    <ligand>
        <name>UDP-N-acetyl-alpha-D-glucosamine</name>
        <dbReference type="ChEBI" id="CHEBI:57705"/>
    </ligand>
</feature>
<accession>A0ABY8QD47</accession>
<keyword evidence="10 18" id="KW-0133">Cell shape</keyword>
<keyword evidence="4 18" id="KW-0963">Cytoplasm</keyword>
<comment type="pathway">
    <text evidence="18">Bacterial outer membrane biogenesis; LPS lipid A biosynthesis.</text>
</comment>
<evidence type="ECO:0000256" key="15">
    <source>
        <dbReference type="ARBA" id="ARBA00048247"/>
    </source>
</evidence>
<dbReference type="InterPro" id="IPR005882">
    <property type="entry name" value="Bifunctional_GlmU"/>
</dbReference>
<dbReference type="CDD" id="cd02540">
    <property type="entry name" value="GT2_GlmU_N_bac"/>
    <property type="match status" value="1"/>
</dbReference>
<dbReference type="InterPro" id="IPR001451">
    <property type="entry name" value="Hexapep"/>
</dbReference>
<feature type="binding site" evidence="18">
    <location>
        <begin position="368"/>
        <end position="369"/>
    </location>
    <ligand>
        <name>acetyl-CoA</name>
        <dbReference type="ChEBI" id="CHEBI:57288"/>
    </ligand>
</feature>
<dbReference type="EMBL" id="CP124616">
    <property type="protein sequence ID" value="WGW02542.1"/>
    <property type="molecule type" value="Genomic_DNA"/>
</dbReference>
<feature type="region of interest" description="Pyrophosphorylase" evidence="18">
    <location>
        <begin position="1"/>
        <end position="228"/>
    </location>
</feature>
<dbReference type="PANTHER" id="PTHR43584">
    <property type="entry name" value="NUCLEOTIDYL TRANSFERASE"/>
    <property type="match status" value="1"/>
</dbReference>
<feature type="binding site" evidence="18">
    <location>
        <position position="140"/>
    </location>
    <ligand>
        <name>UDP-N-acetyl-alpha-D-glucosamine</name>
        <dbReference type="ChEBI" id="CHEBI:57705"/>
    </ligand>
</feature>
<dbReference type="NCBIfam" id="TIGR01173">
    <property type="entry name" value="glmU"/>
    <property type="match status" value="1"/>
</dbReference>
<dbReference type="Proteomes" id="UP001241605">
    <property type="component" value="Chromosome"/>
</dbReference>
<dbReference type="InterPro" id="IPR029044">
    <property type="entry name" value="Nucleotide-diphossugar_trans"/>
</dbReference>
<dbReference type="GO" id="GO:0003977">
    <property type="term" value="F:UDP-N-acetylglucosamine diphosphorylase activity"/>
    <property type="evidence" value="ECO:0007669"/>
    <property type="project" value="UniProtKB-EC"/>
</dbReference>
<comment type="subcellular location">
    <subcellularLocation>
        <location evidence="1 18">Cytoplasm</location>
    </subcellularLocation>
</comment>
<feature type="binding site" evidence="18">
    <location>
        <position position="315"/>
    </location>
    <ligand>
        <name>UDP-N-acetyl-alpha-D-glucosamine</name>
        <dbReference type="ChEBI" id="CHEBI:57705"/>
    </ligand>
</feature>
<dbReference type="PANTHER" id="PTHR43584:SF3">
    <property type="entry name" value="BIFUNCTIONAL PROTEIN GLMU"/>
    <property type="match status" value="1"/>
</dbReference>
<evidence type="ECO:0000256" key="5">
    <source>
        <dbReference type="ARBA" id="ARBA00022679"/>
    </source>
</evidence>
<feature type="binding site" evidence="18">
    <location>
        <position position="333"/>
    </location>
    <ligand>
        <name>UDP-N-acetyl-alpha-D-glucosamine</name>
        <dbReference type="ChEBI" id="CHEBI:57705"/>
    </ligand>
</feature>
<keyword evidence="12 18" id="KW-0511">Multifunctional enzyme</keyword>
<feature type="region of interest" description="N-acetyltransferase" evidence="18">
    <location>
        <begin position="250"/>
        <end position="451"/>
    </location>
</feature>
<feature type="binding site" evidence="18">
    <location>
        <position position="348"/>
    </location>
    <ligand>
        <name>UDP-N-acetyl-alpha-D-glucosamine</name>
        <dbReference type="ChEBI" id="CHEBI:57705"/>
    </ligand>
</feature>
<keyword evidence="6 18" id="KW-0548">Nucleotidyltransferase</keyword>
<evidence type="ECO:0000256" key="16">
    <source>
        <dbReference type="ARBA" id="ARBA00048493"/>
    </source>
</evidence>
<dbReference type="RefSeq" id="WP_282299175.1">
    <property type="nucleotide sequence ID" value="NZ_CP124616.1"/>
</dbReference>
<dbReference type="Gene3D" id="3.90.550.10">
    <property type="entry name" value="Spore Coat Polysaccharide Biosynthesis Protein SpsA, Chain A"/>
    <property type="match status" value="1"/>
</dbReference>
<keyword evidence="14 18" id="KW-0961">Cell wall biogenesis/degradation</keyword>
<dbReference type="CDD" id="cd03353">
    <property type="entry name" value="LbH_GlmU_C"/>
    <property type="match status" value="1"/>
</dbReference>
<evidence type="ECO:0000256" key="8">
    <source>
        <dbReference type="ARBA" id="ARBA00022737"/>
    </source>
</evidence>
<feature type="domain" description="MobA-like NTP transferase" evidence="19">
    <location>
        <begin position="6"/>
        <end position="132"/>
    </location>
</feature>
<evidence type="ECO:0000256" key="3">
    <source>
        <dbReference type="ARBA" id="ARBA00007947"/>
    </source>
</evidence>
<evidence type="ECO:0000256" key="12">
    <source>
        <dbReference type="ARBA" id="ARBA00023268"/>
    </source>
</evidence>
<evidence type="ECO:0000313" key="20">
    <source>
        <dbReference type="EMBL" id="WGW02542.1"/>
    </source>
</evidence>
<proteinExistence type="inferred from homology"/>
<feature type="binding site" evidence="18">
    <location>
        <position position="22"/>
    </location>
    <ligand>
        <name>UDP-N-acetyl-alpha-D-glucosamine</name>
        <dbReference type="ChEBI" id="CHEBI:57705"/>
    </ligand>
</feature>
<dbReference type="Pfam" id="PF00132">
    <property type="entry name" value="Hexapep"/>
    <property type="match status" value="1"/>
</dbReference>
<keyword evidence="8 18" id="KW-0677">Repeat</keyword>
<dbReference type="SUPFAM" id="SSF53448">
    <property type="entry name" value="Nucleotide-diphospho-sugar transferases"/>
    <property type="match status" value="1"/>
</dbReference>
<dbReference type="SUPFAM" id="SSF51161">
    <property type="entry name" value="Trimeric LpxA-like enzymes"/>
    <property type="match status" value="1"/>
</dbReference>
<evidence type="ECO:0000313" key="21">
    <source>
        <dbReference type="Proteomes" id="UP001241605"/>
    </source>
</evidence>
<comment type="pathway">
    <text evidence="18">Nucleotide-sugar biosynthesis; UDP-N-acetyl-alpha-D-glucosamine biosynthesis; N-acetyl-alpha-D-glucosamine 1-phosphate from alpha-D-glucosamine 6-phosphate (route II): step 2/2.</text>
</comment>
<keyword evidence="5 18" id="KW-0808">Transferase</keyword>
<organism evidence="20 21">
    <name type="scientific">Tropicibacter oceani</name>
    <dbReference type="NCBI Taxonomy" id="3058420"/>
    <lineage>
        <taxon>Bacteria</taxon>
        <taxon>Pseudomonadati</taxon>
        <taxon>Pseudomonadota</taxon>
        <taxon>Alphaproteobacteria</taxon>
        <taxon>Rhodobacterales</taxon>
        <taxon>Roseobacteraceae</taxon>
        <taxon>Tropicibacter</taxon>
    </lineage>
</organism>
<evidence type="ECO:0000256" key="17">
    <source>
        <dbReference type="ARBA" id="ARBA00049628"/>
    </source>
</evidence>
<protein>
    <recommendedName>
        <fullName evidence="18">Bifunctional protein GlmU</fullName>
    </recommendedName>
    <domain>
        <recommendedName>
            <fullName evidence="18">UDP-N-acetylglucosamine pyrophosphorylase</fullName>
            <ecNumber evidence="18">2.7.7.23</ecNumber>
        </recommendedName>
        <alternativeName>
            <fullName evidence="18">N-acetylglucosamine-1-phosphate uridyltransferase</fullName>
        </alternativeName>
    </domain>
    <domain>
        <recommendedName>
            <fullName evidence="18">Glucosamine-1-phosphate N-acetyltransferase</fullName>
            <ecNumber evidence="18">2.3.1.157</ecNumber>
        </recommendedName>
    </domain>
</protein>
<comment type="subunit">
    <text evidence="18">Homotrimer.</text>
</comment>
<evidence type="ECO:0000256" key="18">
    <source>
        <dbReference type="HAMAP-Rule" id="MF_01631"/>
    </source>
</evidence>